<feature type="compositionally biased region" description="Acidic residues" evidence="1">
    <location>
        <begin position="364"/>
        <end position="375"/>
    </location>
</feature>
<dbReference type="Pfam" id="PF04860">
    <property type="entry name" value="Phage_portal"/>
    <property type="match status" value="1"/>
</dbReference>
<protein>
    <submittedName>
        <fullName evidence="2">Phage portal protein, HK97 family</fullName>
    </submittedName>
</protein>
<proteinExistence type="predicted"/>
<dbReference type="AlphaFoldDB" id="A0A8G2M7K7"/>
<evidence type="ECO:0000313" key="3">
    <source>
        <dbReference type="Proteomes" id="UP000255284"/>
    </source>
</evidence>
<dbReference type="Gene3D" id="3.30.1120.70">
    <property type="match status" value="1"/>
</dbReference>
<dbReference type="Gene3D" id="3.40.140.120">
    <property type="match status" value="1"/>
</dbReference>
<dbReference type="InterPro" id="IPR006944">
    <property type="entry name" value="Phage/GTA_portal"/>
</dbReference>
<dbReference type="Gene3D" id="1.20.1270.210">
    <property type="match status" value="1"/>
</dbReference>
<evidence type="ECO:0000256" key="1">
    <source>
        <dbReference type="SAM" id="MobiDB-lite"/>
    </source>
</evidence>
<comment type="caution">
    <text evidence="2">The sequence shown here is derived from an EMBL/GenBank/DDBJ whole genome shotgun (WGS) entry which is preliminary data.</text>
</comment>
<dbReference type="RefSeq" id="WP_115325920.1">
    <property type="nucleotide sequence ID" value="NZ_JACHMA010000001.1"/>
</dbReference>
<dbReference type="NCBIfam" id="TIGR01537">
    <property type="entry name" value="portal_HK97"/>
    <property type="match status" value="1"/>
</dbReference>
<dbReference type="Proteomes" id="UP000255284">
    <property type="component" value="Unassembled WGS sequence"/>
</dbReference>
<sequence length="375" mass="41182">MKLFPFLKREAKVVTNPAVLPPNREGYLALSPRQAMSLEAVYRALSILETAAKQLTIDAWRGKDLLDPPPSIVRRPNIGSTQSRFIVETVASLAQRGNAYWLITRAPSGQILTLDVLPPLEVTPKQNPQTKIIDYTYQGRLYTTRDICHLKLLTVAGEVEGLGPIQAARRNLAGALDLADYASSLVNGGGIPTGILTSDQAISPSLAQETREEWNQTQAIGKGIAVLGKGTKFQVLSLKPEEIQFLETQNFNVTQIARLFGIPARLMLAPLKGSSTTYANAQQEDLQFVKWTLMAYLREIEAALSDILPHGQTARFNLDALLRTDTYTRYQAHQIGISAGFLTIDEVRAIEGLPPLQVTPTPEPEPESESENTNA</sequence>
<dbReference type="InterPro" id="IPR006427">
    <property type="entry name" value="Portal_HK97"/>
</dbReference>
<dbReference type="GeneID" id="61168394"/>
<gene>
    <name evidence="2" type="ORF">NCTC11819_01555</name>
</gene>
<feature type="region of interest" description="Disordered" evidence="1">
    <location>
        <begin position="353"/>
        <end position="375"/>
    </location>
</feature>
<accession>A0A8G2M7K7</accession>
<reference evidence="2 3" key="1">
    <citation type="submission" date="2018-06" db="EMBL/GenBank/DDBJ databases">
        <authorList>
            <consortium name="Pathogen Informatics"/>
            <person name="Doyle S."/>
        </authorList>
    </citation>
    <scope>NUCLEOTIDE SEQUENCE [LARGE SCALE GENOMIC DNA]</scope>
    <source>
        <strain evidence="2 3">NCTC11819</strain>
    </source>
</reference>
<name>A0A8G2M7K7_9ACTO</name>
<dbReference type="EMBL" id="UGGQ01000006">
    <property type="protein sequence ID" value="STO16972.1"/>
    <property type="molecule type" value="Genomic_DNA"/>
</dbReference>
<evidence type="ECO:0000313" key="2">
    <source>
        <dbReference type="EMBL" id="STO16972.1"/>
    </source>
</evidence>
<organism evidence="2 3">
    <name type="scientific">Mobiluncus mulieris</name>
    <dbReference type="NCBI Taxonomy" id="2052"/>
    <lineage>
        <taxon>Bacteria</taxon>
        <taxon>Bacillati</taxon>
        <taxon>Actinomycetota</taxon>
        <taxon>Actinomycetes</taxon>
        <taxon>Actinomycetales</taxon>
        <taxon>Actinomycetaceae</taxon>
        <taxon>Mobiluncus</taxon>
    </lineage>
</organism>